<dbReference type="AlphaFoldDB" id="A0A183STG4"/>
<keyword evidence="2" id="KW-1185">Reference proteome</keyword>
<sequence>MAVKGVDPQLVVRGCRGLTTREVFVVPESKDTPDPQPVTSYFADVVLDKKLPPFTEAYKYRKAMKCIDPILEKLESCGRQRFCEVLRKLDAFADEIIN</sequence>
<name>A0A183STG4_SCHSO</name>
<dbReference type="OrthoDB" id="6299711at2759"/>
<reference evidence="3" key="1">
    <citation type="submission" date="2016-06" db="UniProtKB">
        <authorList>
            <consortium name="WormBaseParasite"/>
        </authorList>
    </citation>
    <scope>IDENTIFICATION</scope>
</reference>
<evidence type="ECO:0000313" key="2">
    <source>
        <dbReference type="Proteomes" id="UP000275846"/>
    </source>
</evidence>
<gene>
    <name evidence="1" type="ORF">SSLN_LOCUS7512</name>
</gene>
<accession>A0A183STG4</accession>
<dbReference type="WBParaSite" id="SSLN_0000779401-mRNA-1">
    <property type="protein sequence ID" value="SSLN_0000779401-mRNA-1"/>
    <property type="gene ID" value="SSLN_0000779401"/>
</dbReference>
<evidence type="ECO:0000313" key="1">
    <source>
        <dbReference type="EMBL" id="VDL93897.1"/>
    </source>
</evidence>
<organism evidence="3">
    <name type="scientific">Schistocephalus solidus</name>
    <name type="common">Tapeworm</name>
    <dbReference type="NCBI Taxonomy" id="70667"/>
    <lineage>
        <taxon>Eukaryota</taxon>
        <taxon>Metazoa</taxon>
        <taxon>Spiralia</taxon>
        <taxon>Lophotrochozoa</taxon>
        <taxon>Platyhelminthes</taxon>
        <taxon>Cestoda</taxon>
        <taxon>Eucestoda</taxon>
        <taxon>Diphyllobothriidea</taxon>
        <taxon>Diphyllobothriidae</taxon>
        <taxon>Schistocephalus</taxon>
    </lineage>
</organism>
<dbReference type="Proteomes" id="UP000275846">
    <property type="component" value="Unassembled WGS sequence"/>
</dbReference>
<dbReference type="EMBL" id="UYSU01034178">
    <property type="protein sequence ID" value="VDL93897.1"/>
    <property type="molecule type" value="Genomic_DNA"/>
</dbReference>
<reference evidence="1 2" key="2">
    <citation type="submission" date="2018-11" db="EMBL/GenBank/DDBJ databases">
        <authorList>
            <consortium name="Pathogen Informatics"/>
        </authorList>
    </citation>
    <scope>NUCLEOTIDE SEQUENCE [LARGE SCALE GENOMIC DNA]</scope>
    <source>
        <strain evidence="1 2">NST_G2</strain>
    </source>
</reference>
<protein>
    <submittedName>
        <fullName evidence="3">Mediator of RNA polymerase II transcription subunit 7</fullName>
    </submittedName>
</protein>
<evidence type="ECO:0000313" key="3">
    <source>
        <dbReference type="WBParaSite" id="SSLN_0000779401-mRNA-1"/>
    </source>
</evidence>
<proteinExistence type="predicted"/>